<dbReference type="EMBL" id="LFJN01000042">
    <property type="protein sequence ID" value="KPI35266.1"/>
    <property type="molecule type" value="Genomic_DNA"/>
</dbReference>
<keyword evidence="3" id="KW-1185">Reference proteome</keyword>
<evidence type="ECO:0000313" key="2">
    <source>
        <dbReference type="EMBL" id="KPI35266.1"/>
    </source>
</evidence>
<comment type="caution">
    <text evidence="2">The sequence shown here is derived from an EMBL/GenBank/DDBJ whole genome shotgun (WGS) entry which is preliminary data.</text>
</comment>
<evidence type="ECO:0000256" key="1">
    <source>
        <dbReference type="SAM" id="Coils"/>
    </source>
</evidence>
<accession>A0A0N1H296</accession>
<organism evidence="2 3">
    <name type="scientific">Cyphellophora attinorum</name>
    <dbReference type="NCBI Taxonomy" id="1664694"/>
    <lineage>
        <taxon>Eukaryota</taxon>
        <taxon>Fungi</taxon>
        <taxon>Dikarya</taxon>
        <taxon>Ascomycota</taxon>
        <taxon>Pezizomycotina</taxon>
        <taxon>Eurotiomycetes</taxon>
        <taxon>Chaetothyriomycetidae</taxon>
        <taxon>Chaetothyriales</taxon>
        <taxon>Cyphellophoraceae</taxon>
        <taxon>Cyphellophora</taxon>
    </lineage>
</organism>
<reference evidence="2 3" key="1">
    <citation type="submission" date="2015-06" db="EMBL/GenBank/DDBJ databases">
        <title>Draft genome of the ant-associated black yeast Phialophora attae CBS 131958.</title>
        <authorList>
            <person name="Moreno L.F."/>
            <person name="Stielow B.J."/>
            <person name="de Hoog S."/>
            <person name="Vicente V.A."/>
            <person name="Weiss V.A."/>
            <person name="de Vries M."/>
            <person name="Cruz L.M."/>
            <person name="Souza E.M."/>
        </authorList>
    </citation>
    <scope>NUCLEOTIDE SEQUENCE [LARGE SCALE GENOMIC DNA]</scope>
    <source>
        <strain evidence="2 3">CBS 131958</strain>
    </source>
</reference>
<proteinExistence type="predicted"/>
<dbReference type="VEuPathDB" id="FungiDB:AB675_3733"/>
<sequence>MAASQQELNALRERLEKVVSDAKVMFDQIRNEASSRTAALETAAASQDTKIDTMQRTIDTLKQTVDEQSAVIRKLVTGIKLRGQIRINGQLDRGDPDISHTVETTTVDCTKPQQMLKLLNNLAKDEYHIAIAQQYPRTHANFWRAVWIELYTKDGNFTILSSADEEAWSRWVLRCIEEGSECLEVMFRICIAKGPNTLKPLKTGGAFTGKGASMYDDCIPFF</sequence>
<protein>
    <submittedName>
        <fullName evidence="2">Uncharacterized protein</fullName>
    </submittedName>
</protein>
<evidence type="ECO:0000313" key="3">
    <source>
        <dbReference type="Proteomes" id="UP000038010"/>
    </source>
</evidence>
<gene>
    <name evidence="2" type="ORF">AB675_3733</name>
</gene>
<keyword evidence="1" id="KW-0175">Coiled coil</keyword>
<dbReference type="AlphaFoldDB" id="A0A0N1H296"/>
<feature type="coiled-coil region" evidence="1">
    <location>
        <begin position="1"/>
        <end position="32"/>
    </location>
</feature>
<dbReference type="Proteomes" id="UP000038010">
    <property type="component" value="Unassembled WGS sequence"/>
</dbReference>
<name>A0A0N1H296_9EURO</name>
<dbReference type="RefSeq" id="XP_017995229.1">
    <property type="nucleotide sequence ID" value="XM_018143811.1"/>
</dbReference>
<dbReference type="GeneID" id="28735691"/>